<evidence type="ECO:0000313" key="2">
    <source>
        <dbReference type="Proteomes" id="UP000805193"/>
    </source>
</evidence>
<gene>
    <name evidence="1" type="ORF">HPB47_005790</name>
</gene>
<organism evidence="1 2">
    <name type="scientific">Ixodes persulcatus</name>
    <name type="common">Taiga tick</name>
    <dbReference type="NCBI Taxonomy" id="34615"/>
    <lineage>
        <taxon>Eukaryota</taxon>
        <taxon>Metazoa</taxon>
        <taxon>Ecdysozoa</taxon>
        <taxon>Arthropoda</taxon>
        <taxon>Chelicerata</taxon>
        <taxon>Arachnida</taxon>
        <taxon>Acari</taxon>
        <taxon>Parasitiformes</taxon>
        <taxon>Ixodida</taxon>
        <taxon>Ixodoidea</taxon>
        <taxon>Ixodidae</taxon>
        <taxon>Ixodinae</taxon>
        <taxon>Ixodes</taxon>
    </lineage>
</organism>
<sequence>MSSLLADASAEDDDLCISSVYAIKTQAATGRTLPANLVVLDCLGPSLCGRDVISKLNLLDAEVAFVSAHRDNQELESLLSNFQDLFEPGLGAIEGPPCIST</sequence>
<evidence type="ECO:0000313" key="1">
    <source>
        <dbReference type="EMBL" id="KAG0417221.1"/>
    </source>
</evidence>
<keyword evidence="2" id="KW-1185">Reference proteome</keyword>
<comment type="caution">
    <text evidence="1">The sequence shown here is derived from an EMBL/GenBank/DDBJ whole genome shotgun (WGS) entry which is preliminary data.</text>
</comment>
<dbReference type="EMBL" id="JABSTQ010010868">
    <property type="protein sequence ID" value="KAG0417221.1"/>
    <property type="molecule type" value="Genomic_DNA"/>
</dbReference>
<name>A0AC60PC18_IXOPE</name>
<accession>A0AC60PC18</accession>
<dbReference type="Proteomes" id="UP000805193">
    <property type="component" value="Unassembled WGS sequence"/>
</dbReference>
<proteinExistence type="predicted"/>
<protein>
    <submittedName>
        <fullName evidence="1">Uncharacterized protein</fullName>
    </submittedName>
</protein>
<reference evidence="1 2" key="1">
    <citation type="journal article" date="2020" name="Cell">
        <title>Large-Scale Comparative Analyses of Tick Genomes Elucidate Their Genetic Diversity and Vector Capacities.</title>
        <authorList>
            <consortium name="Tick Genome and Microbiome Consortium (TIGMIC)"/>
            <person name="Jia N."/>
            <person name="Wang J."/>
            <person name="Shi W."/>
            <person name="Du L."/>
            <person name="Sun Y."/>
            <person name="Zhan W."/>
            <person name="Jiang J.F."/>
            <person name="Wang Q."/>
            <person name="Zhang B."/>
            <person name="Ji P."/>
            <person name="Bell-Sakyi L."/>
            <person name="Cui X.M."/>
            <person name="Yuan T.T."/>
            <person name="Jiang B.G."/>
            <person name="Yang W.F."/>
            <person name="Lam T.T."/>
            <person name="Chang Q.C."/>
            <person name="Ding S.J."/>
            <person name="Wang X.J."/>
            <person name="Zhu J.G."/>
            <person name="Ruan X.D."/>
            <person name="Zhao L."/>
            <person name="Wei J.T."/>
            <person name="Ye R.Z."/>
            <person name="Que T.C."/>
            <person name="Du C.H."/>
            <person name="Zhou Y.H."/>
            <person name="Cheng J.X."/>
            <person name="Dai P.F."/>
            <person name="Guo W.B."/>
            <person name="Han X.H."/>
            <person name="Huang E.J."/>
            <person name="Li L.F."/>
            <person name="Wei W."/>
            <person name="Gao Y.C."/>
            <person name="Liu J.Z."/>
            <person name="Shao H.Z."/>
            <person name="Wang X."/>
            <person name="Wang C.C."/>
            <person name="Yang T.C."/>
            <person name="Huo Q.B."/>
            <person name="Li W."/>
            <person name="Chen H.Y."/>
            <person name="Chen S.E."/>
            <person name="Zhou L.G."/>
            <person name="Ni X.B."/>
            <person name="Tian J.H."/>
            <person name="Sheng Y."/>
            <person name="Liu T."/>
            <person name="Pan Y.S."/>
            <person name="Xia L.Y."/>
            <person name="Li J."/>
            <person name="Zhao F."/>
            <person name="Cao W.C."/>
        </authorList>
    </citation>
    <scope>NUCLEOTIDE SEQUENCE [LARGE SCALE GENOMIC DNA]</scope>
    <source>
        <strain evidence="1">Iper-2018</strain>
    </source>
</reference>